<gene>
    <name evidence="2" type="ORF">OFUS_LOCUS6200</name>
</gene>
<dbReference type="AlphaFoldDB" id="A0A8J1TV36"/>
<organism evidence="2 3">
    <name type="scientific">Owenia fusiformis</name>
    <name type="common">Polychaete worm</name>
    <dbReference type="NCBI Taxonomy" id="6347"/>
    <lineage>
        <taxon>Eukaryota</taxon>
        <taxon>Metazoa</taxon>
        <taxon>Spiralia</taxon>
        <taxon>Lophotrochozoa</taxon>
        <taxon>Annelida</taxon>
        <taxon>Polychaeta</taxon>
        <taxon>Sedentaria</taxon>
        <taxon>Canalipalpata</taxon>
        <taxon>Sabellida</taxon>
        <taxon>Oweniida</taxon>
        <taxon>Oweniidae</taxon>
        <taxon>Owenia</taxon>
    </lineage>
</organism>
<dbReference type="SUPFAM" id="SSF47986">
    <property type="entry name" value="DEATH domain"/>
    <property type="match status" value="2"/>
</dbReference>
<sequence>MSHSPLSTAHKDALRSCRVLFEDSLNVDDILAQCLQDDVISIRMKARIEAKQTPHEKCSAFLDILQTRGRQAFDDFIVALKVDYGFLARSLEKELRIKALSLVNAGLVSANEIIVADEKLDYKESDKAKASIRTIQALITQLKTTVGIPKSIAPRVSRSNTTDAFTSPLSEAHKATLRSQRVLLQESLDVQHILPRCIQERVLSQEMKETVLSHSTRHQRCSAFLDILETRGKQDFDSFVSSLHDDYLYLELPIKRELRLQALKLATDALANANDIFDREVQSDEQQSTKLALESIESLISQLKVTIGIEEEFVDSTASVSSEPSPMMVTSSVSVKSIVSKMSTLESPSMNLTPSQVPHAARSLISVTKPESYIVKQTPLKPTLDVPLTLNQPPLSRDPQTQPLTTEPPDNVRAQLPPSSDSPSASQIPPTTGPSSVVKSQLTLQQPSTSHESTPSTSLVKQLKTLNLSSGHLSLTLTRKIELPAECFGLCSSPMGDIIASIYQHGIFVYNKDYTFKLTFALEDQSDVVCLPTDEIVVCSWRNNWVKVFDMEGNYKRQICKYVNKPYGLAFHPQLGIVVIGRDPMCLNICSISGQVLRTITNASFNNLYRVAISPYNKTLLVTDYKTSTLHCLDWEGNNVFAYKGDGDDGLDEPDGICCTDKHLLLVDSCNHRVFLLSHDGDLLKNLLTKEDGLEFPHEVMVDSSGNIVVGESSSGPNYLYVFKIDD</sequence>
<dbReference type="SMART" id="SM00114">
    <property type="entry name" value="CARD"/>
    <property type="match status" value="2"/>
</dbReference>
<dbReference type="EMBL" id="CAIIXF020000003">
    <property type="protein sequence ID" value="CAH1779386.1"/>
    <property type="molecule type" value="Genomic_DNA"/>
</dbReference>
<evidence type="ECO:0000256" key="1">
    <source>
        <dbReference type="SAM" id="MobiDB-lite"/>
    </source>
</evidence>
<protein>
    <submittedName>
        <fullName evidence="2">Uncharacterized protein</fullName>
    </submittedName>
</protein>
<keyword evidence="3" id="KW-1185">Reference proteome</keyword>
<dbReference type="InterPro" id="IPR011042">
    <property type="entry name" value="6-blade_b-propeller_TolB-like"/>
</dbReference>
<feature type="compositionally biased region" description="Polar residues" evidence="1">
    <location>
        <begin position="417"/>
        <end position="446"/>
    </location>
</feature>
<dbReference type="Proteomes" id="UP000749559">
    <property type="component" value="Unassembled WGS sequence"/>
</dbReference>
<dbReference type="GO" id="GO:0002020">
    <property type="term" value="F:protease binding"/>
    <property type="evidence" value="ECO:0007669"/>
    <property type="project" value="InterPro"/>
</dbReference>
<evidence type="ECO:0000313" key="2">
    <source>
        <dbReference type="EMBL" id="CAH1779386.1"/>
    </source>
</evidence>
<feature type="compositionally biased region" description="Polar residues" evidence="1">
    <location>
        <begin position="389"/>
        <end position="405"/>
    </location>
</feature>
<dbReference type="PROSITE" id="PS50209">
    <property type="entry name" value="CARD"/>
    <property type="match status" value="2"/>
</dbReference>
<reference evidence="2" key="1">
    <citation type="submission" date="2022-03" db="EMBL/GenBank/DDBJ databases">
        <authorList>
            <person name="Martin C."/>
        </authorList>
    </citation>
    <scope>NUCLEOTIDE SEQUENCE</scope>
</reference>
<dbReference type="PANTHER" id="PTHR15034">
    <property type="entry name" value="DEATH DOMAIN-CONTAINING PROTEIN CRADD"/>
    <property type="match status" value="1"/>
</dbReference>
<dbReference type="SUPFAM" id="SSF63829">
    <property type="entry name" value="Calcium-dependent phosphotriesterase"/>
    <property type="match status" value="1"/>
</dbReference>
<dbReference type="InterPro" id="IPR001315">
    <property type="entry name" value="CARD"/>
</dbReference>
<dbReference type="InterPro" id="IPR011029">
    <property type="entry name" value="DEATH-like_dom_sf"/>
</dbReference>
<accession>A0A8J1TV36</accession>
<dbReference type="GO" id="GO:0070513">
    <property type="term" value="F:death domain binding"/>
    <property type="evidence" value="ECO:0007669"/>
    <property type="project" value="InterPro"/>
</dbReference>
<dbReference type="Pfam" id="PF00619">
    <property type="entry name" value="CARD"/>
    <property type="match status" value="2"/>
</dbReference>
<dbReference type="Gene3D" id="2.120.10.30">
    <property type="entry name" value="TolB, C-terminal domain"/>
    <property type="match status" value="1"/>
</dbReference>
<dbReference type="GO" id="GO:0042981">
    <property type="term" value="P:regulation of apoptotic process"/>
    <property type="evidence" value="ECO:0007669"/>
    <property type="project" value="InterPro"/>
</dbReference>
<dbReference type="InterPro" id="IPR037939">
    <property type="entry name" value="CRADD"/>
</dbReference>
<comment type="caution">
    <text evidence="2">The sequence shown here is derived from an EMBL/GenBank/DDBJ whole genome shotgun (WGS) entry which is preliminary data.</text>
</comment>
<proteinExistence type="predicted"/>
<dbReference type="OrthoDB" id="1357022at2759"/>
<dbReference type="PANTHER" id="PTHR15034:SF5">
    <property type="entry name" value="DEATH DOMAIN-CONTAINING PROTEIN CRADD"/>
    <property type="match status" value="1"/>
</dbReference>
<name>A0A8J1TV36_OWEFU</name>
<feature type="region of interest" description="Disordered" evidence="1">
    <location>
        <begin position="384"/>
        <end position="458"/>
    </location>
</feature>
<feature type="compositionally biased region" description="Low complexity" evidence="1">
    <location>
        <begin position="447"/>
        <end position="458"/>
    </location>
</feature>
<evidence type="ECO:0000313" key="3">
    <source>
        <dbReference type="Proteomes" id="UP000749559"/>
    </source>
</evidence>
<dbReference type="Gene3D" id="1.10.533.10">
    <property type="entry name" value="Death Domain, Fas"/>
    <property type="match status" value="2"/>
</dbReference>
<dbReference type="CDD" id="cd01671">
    <property type="entry name" value="CARD"/>
    <property type="match status" value="2"/>
</dbReference>